<dbReference type="SMART" id="SM00225">
    <property type="entry name" value="BTB"/>
    <property type="match status" value="1"/>
</dbReference>
<gene>
    <name evidence="1" type="ORF">BC936DRAFT_141022</name>
</gene>
<dbReference type="InterPro" id="IPR000210">
    <property type="entry name" value="BTB/POZ_dom"/>
</dbReference>
<dbReference type="Gene3D" id="3.30.710.10">
    <property type="entry name" value="Potassium Channel Kv1.1, Chain A"/>
    <property type="match status" value="1"/>
</dbReference>
<dbReference type="InterPro" id="IPR011333">
    <property type="entry name" value="SKP1/BTB/POZ_sf"/>
</dbReference>
<protein>
    <submittedName>
        <fullName evidence="1">Uncharacterized protein</fullName>
    </submittedName>
</protein>
<dbReference type="Proteomes" id="UP000268093">
    <property type="component" value="Unassembled WGS sequence"/>
</dbReference>
<evidence type="ECO:0000313" key="1">
    <source>
        <dbReference type="EMBL" id="RUP49906.1"/>
    </source>
</evidence>
<evidence type="ECO:0000313" key="2">
    <source>
        <dbReference type="Proteomes" id="UP000268093"/>
    </source>
</evidence>
<proteinExistence type="predicted"/>
<organism evidence="1 2">
    <name type="scientific">Jimgerdemannia flammicorona</name>
    <dbReference type="NCBI Taxonomy" id="994334"/>
    <lineage>
        <taxon>Eukaryota</taxon>
        <taxon>Fungi</taxon>
        <taxon>Fungi incertae sedis</taxon>
        <taxon>Mucoromycota</taxon>
        <taxon>Mucoromycotina</taxon>
        <taxon>Endogonomycetes</taxon>
        <taxon>Endogonales</taxon>
        <taxon>Endogonaceae</taxon>
        <taxon>Jimgerdemannia</taxon>
    </lineage>
</organism>
<dbReference type="OrthoDB" id="3157337at2759"/>
<comment type="caution">
    <text evidence="1">The sequence shown here is derived from an EMBL/GenBank/DDBJ whole genome shotgun (WGS) entry which is preliminary data.</text>
</comment>
<accession>A0A433DGF3</accession>
<keyword evidence="2" id="KW-1185">Reference proteome</keyword>
<name>A0A433DGF3_9FUNG</name>
<dbReference type="Pfam" id="PF00651">
    <property type="entry name" value="BTB"/>
    <property type="match status" value="1"/>
</dbReference>
<sequence>MIYERNKDFYFPDGDVAIVCQSTVFKVHSLLLRLASQAFDVKLSGPWLLIASTPVLDVNDQESHAIAADIRDCNYDVEFDDESPEDVHTLLSTIYPNRTQASVVTWENIAAVLRMSERYLLEAARPTCDAFLQVAFQHDPLRTLLLADRYHLSGAYKAVSATIIDALMSFRADPLFKMLTPQTRLKLYERHIDVAIRLRARALEIGLDTTPVDWDPEFGTYTCTHECLERAAEVLPGALIVEEGSLVDTYNSVVLIREMLKEPCGTIVGDRIGKFMEELCGGKMTVQYLMERYDCYITLE</sequence>
<dbReference type="SUPFAM" id="SSF54695">
    <property type="entry name" value="POZ domain"/>
    <property type="match status" value="1"/>
</dbReference>
<dbReference type="PROSITE" id="PS50097">
    <property type="entry name" value="BTB"/>
    <property type="match status" value="1"/>
</dbReference>
<dbReference type="EMBL" id="RBNI01001851">
    <property type="protein sequence ID" value="RUP49906.1"/>
    <property type="molecule type" value="Genomic_DNA"/>
</dbReference>
<dbReference type="CDD" id="cd18186">
    <property type="entry name" value="BTB_POZ_ZBTB_KLHL-like"/>
    <property type="match status" value="1"/>
</dbReference>
<reference evidence="1 2" key="1">
    <citation type="journal article" date="2018" name="New Phytol.">
        <title>Phylogenomics of Endogonaceae and evolution of mycorrhizas within Mucoromycota.</title>
        <authorList>
            <person name="Chang Y."/>
            <person name="Desiro A."/>
            <person name="Na H."/>
            <person name="Sandor L."/>
            <person name="Lipzen A."/>
            <person name="Clum A."/>
            <person name="Barry K."/>
            <person name="Grigoriev I.V."/>
            <person name="Martin F.M."/>
            <person name="Stajich J.E."/>
            <person name="Smith M.E."/>
            <person name="Bonito G."/>
            <person name="Spatafora J.W."/>
        </authorList>
    </citation>
    <scope>NUCLEOTIDE SEQUENCE [LARGE SCALE GENOMIC DNA]</scope>
    <source>
        <strain evidence="1 2">GMNB39</strain>
    </source>
</reference>